<comment type="caution">
    <text evidence="4">The sequence shown here is derived from an EMBL/GenBank/DDBJ whole genome shotgun (WGS) entry which is preliminary data.</text>
</comment>
<proteinExistence type="predicted"/>
<dbReference type="GO" id="GO:0016787">
    <property type="term" value="F:hydrolase activity"/>
    <property type="evidence" value="ECO:0007669"/>
    <property type="project" value="UniProtKB-KW"/>
</dbReference>
<dbReference type="InterPro" id="IPR001223">
    <property type="entry name" value="Glyco_hydro18_cat"/>
</dbReference>
<dbReference type="InterPro" id="IPR011583">
    <property type="entry name" value="Chitinase_II/V-like_cat"/>
</dbReference>
<dbReference type="Gene3D" id="2.30.30.40">
    <property type="entry name" value="SH3 Domains"/>
    <property type="match status" value="1"/>
</dbReference>
<keyword evidence="2" id="KW-1133">Transmembrane helix</keyword>
<dbReference type="InterPro" id="IPR029070">
    <property type="entry name" value="Chitinase_insertion_sf"/>
</dbReference>
<dbReference type="SUPFAM" id="SSF55383">
    <property type="entry name" value="Copper amine oxidase, domain N"/>
    <property type="match status" value="1"/>
</dbReference>
<dbReference type="GO" id="GO:0008061">
    <property type="term" value="F:chitin binding"/>
    <property type="evidence" value="ECO:0007669"/>
    <property type="project" value="InterPro"/>
</dbReference>
<dbReference type="AlphaFoldDB" id="A0A3E4PY21"/>
<dbReference type="InterPro" id="IPR017853">
    <property type="entry name" value="GH"/>
</dbReference>
<feature type="region of interest" description="Disordered" evidence="1">
    <location>
        <begin position="1"/>
        <end position="196"/>
    </location>
</feature>
<name>A0A3E4PY21_9FIRM</name>
<dbReference type="PROSITE" id="PS51910">
    <property type="entry name" value="GH18_2"/>
    <property type="match status" value="1"/>
</dbReference>
<dbReference type="PANTHER" id="PTHR46066">
    <property type="entry name" value="CHITINASE DOMAIN-CONTAINING PROTEIN 1 FAMILY MEMBER"/>
    <property type="match status" value="1"/>
</dbReference>
<dbReference type="Pfam" id="PF00704">
    <property type="entry name" value="Glyco_hydro_18"/>
    <property type="match status" value="1"/>
</dbReference>
<keyword evidence="2" id="KW-0472">Membrane</keyword>
<dbReference type="SUPFAM" id="SSF51445">
    <property type="entry name" value="(Trans)glycosidases"/>
    <property type="match status" value="1"/>
</dbReference>
<keyword evidence="4" id="KW-0378">Hydrolase</keyword>
<dbReference type="PANTHER" id="PTHR46066:SF2">
    <property type="entry name" value="CHITINASE DOMAIN-CONTAINING PROTEIN 1"/>
    <property type="match status" value="1"/>
</dbReference>
<feature type="compositionally biased region" description="Basic residues" evidence="1">
    <location>
        <begin position="177"/>
        <end position="196"/>
    </location>
</feature>
<sequence>MDEKEIKRTTDPRKKAEWAKSASNLQNQRRQESSGRTETEGGARGQASRENAETLSGKAAVEDRERRRARNAGSSAGKSKVRKRPAVSEDGQERPKKRHPVSEDGQERPKKRRPISEDGQERPKKRRPVSEDDQERPKKRRPISEDGQERPKKRCPISEDGQERPKKRPQKAEKVSKNQKKQAARPAARKAQTKRKRKRRVGLMILLLIILGIAAIAGAFLWKKYSPSKERMDVKKYYGIENDSQMAITVDDQIVEPHGMISDGKAYVQYEVVRDYINSRFYWDANENKLLYTLPTDIVTVEIGSKDYSVSKEKKSEDYVILKTEGNTTYVALDFIQQYTNIDYEVYDSPNRVMITCDWGKKQVATVKSDTQVRYRGGVKSPIVTDVKKKDEVIVLENEQNWKKILTKDGYIGYVKKNALKNEKTKNVTRDFTEPEYTSIKKDYTINMAWHNVTNSTANSGLQQRLADSKGLTTIVPTWFHVKDTEGNLESIASTDYVNYAHQAGLEVWAAIRDFDGGIGSNDESLQLLSYSSRRENLINQLIGAVMQVGIDGINVDFEKISKDCGVHYIQFIRELSVKCRQNGIVLSVDNYVPKGYNQQYNRKEQGVMADYVIIMGYDEHNGSSLEAGSVSSYEFVKEGIEETIKEVPAEKVISGIPFFTRLWSETPKTQEELNQEAGTEAADYPMKVTSEALGMSTARDKISQAGAETTLDETTGNNYATWEADGVTYEIWLEDATSIEPKLQLMKENKLAGTAAWALGQESSDIWNLILKYVN</sequence>
<dbReference type="InterPro" id="IPR012854">
    <property type="entry name" value="Cu_amine_oxidase-like_N"/>
</dbReference>
<feature type="compositionally biased region" description="Basic and acidic residues" evidence="1">
    <location>
        <begin position="100"/>
        <end position="122"/>
    </location>
</feature>
<evidence type="ECO:0000256" key="1">
    <source>
        <dbReference type="SAM" id="MobiDB-lite"/>
    </source>
</evidence>
<accession>A0A3E4PY21</accession>
<organism evidence="4 5">
    <name type="scientific">Dorea formicigenerans</name>
    <dbReference type="NCBI Taxonomy" id="39486"/>
    <lineage>
        <taxon>Bacteria</taxon>
        <taxon>Bacillati</taxon>
        <taxon>Bacillota</taxon>
        <taxon>Clostridia</taxon>
        <taxon>Lachnospirales</taxon>
        <taxon>Lachnospiraceae</taxon>
        <taxon>Dorea</taxon>
    </lineage>
</organism>
<feature type="domain" description="GH18" evidence="3">
    <location>
        <begin position="444"/>
        <end position="776"/>
    </location>
</feature>
<feature type="compositionally biased region" description="Basic and acidic residues" evidence="1">
    <location>
        <begin position="1"/>
        <end position="18"/>
    </location>
</feature>
<dbReference type="Gene3D" id="3.10.50.10">
    <property type="match status" value="1"/>
</dbReference>
<gene>
    <name evidence="4" type="ORF">DXC93_05625</name>
</gene>
<evidence type="ECO:0000256" key="2">
    <source>
        <dbReference type="SAM" id="Phobius"/>
    </source>
</evidence>
<dbReference type="Proteomes" id="UP000261324">
    <property type="component" value="Unassembled WGS sequence"/>
</dbReference>
<reference evidence="4 5" key="1">
    <citation type="submission" date="2018-08" db="EMBL/GenBank/DDBJ databases">
        <title>A genome reference for cultivated species of the human gut microbiota.</title>
        <authorList>
            <person name="Zou Y."/>
            <person name="Xue W."/>
            <person name="Luo G."/>
        </authorList>
    </citation>
    <scope>NUCLEOTIDE SEQUENCE [LARGE SCALE GENOMIC DNA]</scope>
    <source>
        <strain evidence="4 5">TF09-3</strain>
    </source>
</reference>
<dbReference type="SMART" id="SM00636">
    <property type="entry name" value="Glyco_18"/>
    <property type="match status" value="1"/>
</dbReference>
<dbReference type="Gene3D" id="3.20.20.80">
    <property type="entry name" value="Glycosidases"/>
    <property type="match status" value="1"/>
</dbReference>
<protein>
    <submittedName>
        <fullName evidence="4">Glycosyl hydrolase family 18</fullName>
    </submittedName>
</protein>
<keyword evidence="2" id="KW-0812">Transmembrane</keyword>
<dbReference type="Pfam" id="PF07833">
    <property type="entry name" value="Cu_amine_oxidN1"/>
    <property type="match status" value="1"/>
</dbReference>
<feature type="transmembrane region" description="Helical" evidence="2">
    <location>
        <begin position="201"/>
        <end position="222"/>
    </location>
</feature>
<feature type="compositionally biased region" description="Basic and acidic residues" evidence="1">
    <location>
        <begin position="29"/>
        <end position="41"/>
    </location>
</feature>
<evidence type="ECO:0000313" key="5">
    <source>
        <dbReference type="Proteomes" id="UP000261324"/>
    </source>
</evidence>
<evidence type="ECO:0000259" key="3">
    <source>
        <dbReference type="PROSITE" id="PS51910"/>
    </source>
</evidence>
<dbReference type="RefSeq" id="WP_117659299.1">
    <property type="nucleotide sequence ID" value="NZ_QSRA01000005.1"/>
</dbReference>
<evidence type="ECO:0000313" key="4">
    <source>
        <dbReference type="EMBL" id="RGK84949.1"/>
    </source>
</evidence>
<dbReference type="InterPro" id="IPR036582">
    <property type="entry name" value="Mao_N_sf"/>
</dbReference>
<dbReference type="GO" id="GO:0005975">
    <property type="term" value="P:carbohydrate metabolic process"/>
    <property type="evidence" value="ECO:0007669"/>
    <property type="project" value="InterPro"/>
</dbReference>
<dbReference type="EMBL" id="QSRA01000005">
    <property type="protein sequence ID" value="RGK84949.1"/>
    <property type="molecule type" value="Genomic_DNA"/>
</dbReference>